<sequence>MSKLTRAVQTFLFTAMAFAAQASQETANPSSEFDPALTGRISMDGAIISSACDIDTGDGYQEISMPGETRGHIKRTGEGEPQDFSIQLTRCALDPSAEPASWQYINIIFDGQDENGLFRVSGNASGIALELQDSQGNVIHPGKPTPWHQSTVTNNRLDYRFILKNTVQNLVVGDYSAIIRYRIEYF</sequence>
<feature type="chain" id="PRO_5019864126" description="Fimbrial-type adhesion domain-containing protein" evidence="1">
    <location>
        <begin position="23"/>
        <end position="186"/>
    </location>
</feature>
<dbReference type="InterPro" id="IPR000259">
    <property type="entry name" value="Adhesion_dom_fimbrial"/>
</dbReference>
<evidence type="ECO:0000259" key="2">
    <source>
        <dbReference type="Pfam" id="PF00419"/>
    </source>
</evidence>
<dbReference type="Gene3D" id="2.60.40.1090">
    <property type="entry name" value="Fimbrial-type adhesion domain"/>
    <property type="match status" value="1"/>
</dbReference>
<dbReference type="Pfam" id="PF00419">
    <property type="entry name" value="Fimbrial"/>
    <property type="match status" value="1"/>
</dbReference>
<dbReference type="InterPro" id="IPR050263">
    <property type="entry name" value="Bact_Fimbrial_Adh_Pro"/>
</dbReference>
<reference evidence="3" key="1">
    <citation type="submission" date="2019-03" db="EMBL/GenBank/DDBJ databases">
        <title>Complete genome sequences of Enterobacter asburiae str. MRY18-106 isolated from a patient in Japan.</title>
        <authorList>
            <person name="Sekizuka T."/>
            <person name="Matsui M."/>
            <person name="Takara T."/>
            <person name="Uechi A."/>
            <person name="Harakuni M."/>
            <person name="Kimura T."/>
            <person name="Suzuki S."/>
            <person name="Kuroda M."/>
        </authorList>
    </citation>
    <scope>NUCLEOTIDE SEQUENCE</scope>
    <source>
        <strain evidence="3">MRY18-106</strain>
    </source>
</reference>
<feature type="signal peptide" evidence="1">
    <location>
        <begin position="1"/>
        <end position="22"/>
    </location>
</feature>
<feature type="domain" description="Fimbrial-type adhesion" evidence="2">
    <location>
        <begin position="41"/>
        <end position="185"/>
    </location>
</feature>
<dbReference type="RefSeq" id="WP_198885011.1">
    <property type="nucleotide sequence ID" value="NZ_JAEKKB010000001.1"/>
</dbReference>
<dbReference type="AlphaFoldDB" id="A0A455VMY9"/>
<dbReference type="EMBL" id="AP019533">
    <property type="protein sequence ID" value="BBI94757.1"/>
    <property type="molecule type" value="Genomic_DNA"/>
</dbReference>
<evidence type="ECO:0000313" key="3">
    <source>
        <dbReference type="EMBL" id="BBI94757.1"/>
    </source>
</evidence>
<protein>
    <recommendedName>
        <fullName evidence="2">Fimbrial-type adhesion domain-containing protein</fullName>
    </recommendedName>
</protein>
<evidence type="ECO:0000256" key="1">
    <source>
        <dbReference type="SAM" id="SignalP"/>
    </source>
</evidence>
<organism evidence="3">
    <name type="scientific">Enterobacter asburiae</name>
    <dbReference type="NCBI Taxonomy" id="61645"/>
    <lineage>
        <taxon>Bacteria</taxon>
        <taxon>Pseudomonadati</taxon>
        <taxon>Pseudomonadota</taxon>
        <taxon>Gammaproteobacteria</taxon>
        <taxon>Enterobacterales</taxon>
        <taxon>Enterobacteriaceae</taxon>
        <taxon>Enterobacter</taxon>
        <taxon>Enterobacter cloacae complex</taxon>
    </lineage>
</organism>
<dbReference type="SUPFAM" id="SSF49401">
    <property type="entry name" value="Bacterial adhesins"/>
    <property type="match status" value="1"/>
</dbReference>
<name>A0A455VMY9_ENTAS</name>
<accession>A0A455VMY9</accession>
<dbReference type="InterPro" id="IPR008966">
    <property type="entry name" value="Adhesion_dom_sf"/>
</dbReference>
<dbReference type="InterPro" id="IPR036937">
    <property type="entry name" value="Adhesion_dom_fimbrial_sf"/>
</dbReference>
<gene>
    <name evidence="3" type="ORF">MRY18106EAS_12890</name>
</gene>
<proteinExistence type="predicted"/>
<dbReference type="GO" id="GO:0009289">
    <property type="term" value="C:pilus"/>
    <property type="evidence" value="ECO:0007669"/>
    <property type="project" value="InterPro"/>
</dbReference>
<dbReference type="GO" id="GO:0043709">
    <property type="term" value="P:cell adhesion involved in single-species biofilm formation"/>
    <property type="evidence" value="ECO:0007669"/>
    <property type="project" value="TreeGrafter"/>
</dbReference>
<keyword evidence="1" id="KW-0732">Signal</keyword>
<dbReference type="PANTHER" id="PTHR33420:SF26">
    <property type="entry name" value="FIMBRIAL SUBUNIT"/>
    <property type="match status" value="1"/>
</dbReference>
<dbReference type="PANTHER" id="PTHR33420">
    <property type="entry name" value="FIMBRIAL SUBUNIT ELFA-RELATED"/>
    <property type="match status" value="1"/>
</dbReference>